<dbReference type="PANTHER" id="PTHR30624">
    <property type="entry name" value="UNCHARACTERIZED PROTEIN TLDD AND PMBA"/>
    <property type="match status" value="1"/>
</dbReference>
<feature type="domain" description="Metalloprotease TldD/E C-terminal" evidence="2">
    <location>
        <begin position="163"/>
        <end position="362"/>
    </location>
</feature>
<protein>
    <submittedName>
        <fullName evidence="3">Putative Zn-dependent protease</fullName>
    </submittedName>
</protein>
<dbReference type="GO" id="GO:0005829">
    <property type="term" value="C:cytosol"/>
    <property type="evidence" value="ECO:0007669"/>
    <property type="project" value="TreeGrafter"/>
</dbReference>
<evidence type="ECO:0000256" key="1">
    <source>
        <dbReference type="ARBA" id="ARBA00005836"/>
    </source>
</evidence>
<dbReference type="InterPro" id="IPR045569">
    <property type="entry name" value="Metalloprtase-TldD/E_C"/>
</dbReference>
<gene>
    <name evidence="3" type="ORF">HNR30_002592</name>
</gene>
<dbReference type="PANTHER" id="PTHR30624:SF0">
    <property type="entry name" value="METALLOPROTEASE SLR0863"/>
    <property type="match status" value="1"/>
</dbReference>
<dbReference type="Proteomes" id="UP000530928">
    <property type="component" value="Unassembled WGS sequence"/>
</dbReference>
<dbReference type="GO" id="GO:0008237">
    <property type="term" value="F:metallopeptidase activity"/>
    <property type="evidence" value="ECO:0007669"/>
    <property type="project" value="InterPro"/>
</dbReference>
<proteinExistence type="inferred from homology"/>
<dbReference type="GO" id="GO:0006508">
    <property type="term" value="P:proteolysis"/>
    <property type="evidence" value="ECO:0007669"/>
    <property type="project" value="UniProtKB-KW"/>
</dbReference>
<keyword evidence="3" id="KW-0645">Protease</keyword>
<comment type="similarity">
    <text evidence="1">Belongs to the peptidase U62 family.</text>
</comment>
<dbReference type="Pfam" id="PF19289">
    <property type="entry name" value="PmbA_TldD_3rd"/>
    <property type="match status" value="1"/>
</dbReference>
<evidence type="ECO:0000259" key="2">
    <source>
        <dbReference type="Pfam" id="PF19289"/>
    </source>
</evidence>
<evidence type="ECO:0000313" key="3">
    <source>
        <dbReference type="EMBL" id="MBA2891251.1"/>
    </source>
</evidence>
<evidence type="ECO:0000313" key="4">
    <source>
        <dbReference type="Proteomes" id="UP000530928"/>
    </source>
</evidence>
<dbReference type="SUPFAM" id="SSF111283">
    <property type="entry name" value="Putative modulator of DNA gyrase, PmbA/TldD"/>
    <property type="match status" value="1"/>
</dbReference>
<dbReference type="EMBL" id="JACDUR010000003">
    <property type="protein sequence ID" value="MBA2891251.1"/>
    <property type="molecule type" value="Genomic_DNA"/>
</dbReference>
<keyword evidence="4" id="KW-1185">Reference proteome</keyword>
<dbReference type="RefSeq" id="WP_181610072.1">
    <property type="nucleotide sequence ID" value="NZ_BAABAM010000002.1"/>
</dbReference>
<comment type="caution">
    <text evidence="3">The sequence shown here is derived from an EMBL/GenBank/DDBJ whole genome shotgun (WGS) entry which is preliminary data.</text>
</comment>
<keyword evidence="3" id="KW-0378">Hydrolase</keyword>
<dbReference type="InterPro" id="IPR051463">
    <property type="entry name" value="Peptidase_U62_metallo"/>
</dbReference>
<dbReference type="AlphaFoldDB" id="A0A7W0HQ44"/>
<sequence>MADLPVSCAFHLRFQLGDDAVASTRAQYVLDAGPYGTVVGSSLADLDRDARLLPAGVRREDWTDPFPAEVARAHELVRVARACGRRAIVESSWRNGRGHARVSAIVGDKASVPIGRQGRSAVLSADGLAGISADAVAEAFATASARAADLAAAPDFPGYSGLVSFSPAASGVLLHEAVGHLVEADNYVRSFRSLEQRIGPDLLSARDLGLASGADDEGSASGPVDLVRQGNVVGVLTSRKYAALSGRVPTGHALAPWHGETPVPRLARLLLEPGDSGDVAAGLHVESVAWGRMNPATREVVLTLGRTSLGVGGEIRMGLEDLLGRLAGVGSDVEWHPSLCLKHGHAVLVESGAPTTVFADVPVGVA</sequence>
<accession>A0A7W0HQ44</accession>
<name>A0A7W0HQ44_9ACTN</name>
<dbReference type="InterPro" id="IPR036059">
    <property type="entry name" value="TldD/PmbA_sf"/>
</dbReference>
<reference evidence="3 4" key="1">
    <citation type="submission" date="2020-07" db="EMBL/GenBank/DDBJ databases">
        <title>Genomic Encyclopedia of Type Strains, Phase IV (KMG-IV): sequencing the most valuable type-strain genomes for metagenomic binning, comparative biology and taxonomic classification.</title>
        <authorList>
            <person name="Goeker M."/>
        </authorList>
    </citation>
    <scope>NUCLEOTIDE SEQUENCE [LARGE SCALE GENOMIC DNA]</scope>
    <source>
        <strain evidence="3 4">DSM 45533</strain>
    </source>
</reference>
<organism evidence="3 4">
    <name type="scientific">Nonomuraea soli</name>
    <dbReference type="NCBI Taxonomy" id="1032476"/>
    <lineage>
        <taxon>Bacteria</taxon>
        <taxon>Bacillati</taxon>
        <taxon>Actinomycetota</taxon>
        <taxon>Actinomycetes</taxon>
        <taxon>Streptosporangiales</taxon>
        <taxon>Streptosporangiaceae</taxon>
        <taxon>Nonomuraea</taxon>
    </lineage>
</organism>